<proteinExistence type="predicted"/>
<dbReference type="EMBL" id="QPFP01000002">
    <property type="protein sequence ID" value="TEB38619.1"/>
    <property type="molecule type" value="Genomic_DNA"/>
</dbReference>
<organism evidence="1 2">
    <name type="scientific">Coprinellus micaceus</name>
    <name type="common">Glistening ink-cap mushroom</name>
    <name type="synonym">Coprinus micaceus</name>
    <dbReference type="NCBI Taxonomy" id="71717"/>
    <lineage>
        <taxon>Eukaryota</taxon>
        <taxon>Fungi</taxon>
        <taxon>Dikarya</taxon>
        <taxon>Basidiomycota</taxon>
        <taxon>Agaricomycotina</taxon>
        <taxon>Agaricomycetes</taxon>
        <taxon>Agaricomycetidae</taxon>
        <taxon>Agaricales</taxon>
        <taxon>Agaricineae</taxon>
        <taxon>Psathyrellaceae</taxon>
        <taxon>Coprinellus</taxon>
    </lineage>
</organism>
<reference evidence="1 2" key="1">
    <citation type="journal article" date="2019" name="Nat. Ecol. Evol.">
        <title>Megaphylogeny resolves global patterns of mushroom evolution.</title>
        <authorList>
            <person name="Varga T."/>
            <person name="Krizsan K."/>
            <person name="Foldi C."/>
            <person name="Dima B."/>
            <person name="Sanchez-Garcia M."/>
            <person name="Sanchez-Ramirez S."/>
            <person name="Szollosi G.J."/>
            <person name="Szarkandi J.G."/>
            <person name="Papp V."/>
            <person name="Albert L."/>
            <person name="Andreopoulos W."/>
            <person name="Angelini C."/>
            <person name="Antonin V."/>
            <person name="Barry K.W."/>
            <person name="Bougher N.L."/>
            <person name="Buchanan P."/>
            <person name="Buyck B."/>
            <person name="Bense V."/>
            <person name="Catcheside P."/>
            <person name="Chovatia M."/>
            <person name="Cooper J."/>
            <person name="Damon W."/>
            <person name="Desjardin D."/>
            <person name="Finy P."/>
            <person name="Geml J."/>
            <person name="Haridas S."/>
            <person name="Hughes K."/>
            <person name="Justo A."/>
            <person name="Karasinski D."/>
            <person name="Kautmanova I."/>
            <person name="Kiss B."/>
            <person name="Kocsube S."/>
            <person name="Kotiranta H."/>
            <person name="LaButti K.M."/>
            <person name="Lechner B.E."/>
            <person name="Liimatainen K."/>
            <person name="Lipzen A."/>
            <person name="Lukacs Z."/>
            <person name="Mihaltcheva S."/>
            <person name="Morgado L.N."/>
            <person name="Niskanen T."/>
            <person name="Noordeloos M.E."/>
            <person name="Ohm R.A."/>
            <person name="Ortiz-Santana B."/>
            <person name="Ovrebo C."/>
            <person name="Racz N."/>
            <person name="Riley R."/>
            <person name="Savchenko A."/>
            <person name="Shiryaev A."/>
            <person name="Soop K."/>
            <person name="Spirin V."/>
            <person name="Szebenyi C."/>
            <person name="Tomsovsky M."/>
            <person name="Tulloss R.E."/>
            <person name="Uehling J."/>
            <person name="Grigoriev I.V."/>
            <person name="Vagvolgyi C."/>
            <person name="Papp T."/>
            <person name="Martin F.M."/>
            <person name="Miettinen O."/>
            <person name="Hibbett D.S."/>
            <person name="Nagy L.G."/>
        </authorList>
    </citation>
    <scope>NUCLEOTIDE SEQUENCE [LARGE SCALE GENOMIC DNA]</scope>
    <source>
        <strain evidence="1 2">FP101781</strain>
    </source>
</reference>
<keyword evidence="2" id="KW-1185">Reference proteome</keyword>
<accession>A0A4Y7TYH0</accession>
<sequence length="180" mass="19879">MELLSRTWQTFIFGESEAPVPRSPQSTLVLQLLNTCQGSTSGTVFSVLAALRRGLTWTLGQGPGFFSVTRRLFQGYSELEKQRPGAQCQHSTGCFTSHSMEPSGAQSSSTPSLRPPSLRSYVITCCGFTLATLYWKEAYNSMRSAVAQWANVGQRTPQLVSLNEKAHCLINMSEYHIVGY</sequence>
<protein>
    <submittedName>
        <fullName evidence="1">Uncharacterized protein</fullName>
    </submittedName>
</protein>
<dbReference type="Proteomes" id="UP000298030">
    <property type="component" value="Unassembled WGS sequence"/>
</dbReference>
<comment type="caution">
    <text evidence="1">The sequence shown here is derived from an EMBL/GenBank/DDBJ whole genome shotgun (WGS) entry which is preliminary data.</text>
</comment>
<evidence type="ECO:0000313" key="2">
    <source>
        <dbReference type="Proteomes" id="UP000298030"/>
    </source>
</evidence>
<evidence type="ECO:0000313" key="1">
    <source>
        <dbReference type="EMBL" id="TEB38619.1"/>
    </source>
</evidence>
<gene>
    <name evidence="1" type="ORF">FA13DRAFT_1704375</name>
</gene>
<dbReference type="AlphaFoldDB" id="A0A4Y7TYH0"/>
<name>A0A4Y7TYH0_COPMI</name>